<reference evidence="8" key="2">
    <citation type="journal article" date="2015" name="J. Proteomics">
        <title>Sexual differences in the sialomes of the zebra tick, Rhipicephalus pulchellus.</title>
        <authorList>
            <person name="Tan A.W."/>
            <person name="Francischetti I.M."/>
            <person name="Slovak M."/>
            <person name="Kini R.M."/>
            <person name="Ribeiro J.M."/>
        </authorList>
    </citation>
    <scope>NUCLEOTIDE SEQUENCE</scope>
    <source>
        <tissue evidence="8">Salivary gland</tissue>
    </source>
</reference>
<dbReference type="EMBL" id="GACK01010168">
    <property type="protein sequence ID" value="JAA54866.1"/>
    <property type="molecule type" value="mRNA"/>
</dbReference>
<evidence type="ECO:0000256" key="3">
    <source>
        <dbReference type="ARBA" id="ARBA00022989"/>
    </source>
</evidence>
<proteinExistence type="evidence at transcript level"/>
<comment type="subcellular location">
    <subcellularLocation>
        <location evidence="1">Membrane</location>
    </subcellularLocation>
</comment>
<evidence type="ECO:0000256" key="2">
    <source>
        <dbReference type="ARBA" id="ARBA00022692"/>
    </source>
</evidence>
<keyword evidence="2 6" id="KW-0812">Transmembrane</keyword>
<evidence type="ECO:0000259" key="7">
    <source>
        <dbReference type="Pfam" id="PF13908"/>
    </source>
</evidence>
<evidence type="ECO:0000256" key="4">
    <source>
        <dbReference type="ARBA" id="ARBA00023136"/>
    </source>
</evidence>
<feature type="transmembrane region" description="Helical" evidence="6">
    <location>
        <begin position="25"/>
        <end position="45"/>
    </location>
</feature>
<accession>L7LS55</accession>
<feature type="region of interest" description="Disordered" evidence="5">
    <location>
        <begin position="208"/>
        <end position="234"/>
    </location>
</feature>
<evidence type="ECO:0000256" key="6">
    <source>
        <dbReference type="SAM" id="Phobius"/>
    </source>
</evidence>
<protein>
    <submittedName>
        <fullName evidence="8">Putative scavenger receptor cysteine-rich protein type 12 strongylocentrotus purpuratus</fullName>
    </submittedName>
</protein>
<sequence>MNVYVLAPTSKPVPACTNAGRTMNVYVLASLAIVFLTTFVDYALATTCTRETFGMTQYFTCPGPVDRPTERFCCGTKKFRYCCDLSNYSDAIKSVGVIIGVIIVIIIALVVVVIVSCFCCSCCLLARRRQQRGQVLVGSGQTGGAAATAAAQPMVPPTVTPYAQQPYPQQPYPQQPPAGYPVQPAPVGPTMPAPNFVYYPSPYGNPPPYTDNVMPVQQPPPMQQPPYNPSYPAK</sequence>
<dbReference type="AlphaFoldDB" id="L7LS55"/>
<name>L7LS55_RHIPC</name>
<dbReference type="InterPro" id="IPR053891">
    <property type="entry name" value="Shisa_N"/>
</dbReference>
<dbReference type="Pfam" id="PF13908">
    <property type="entry name" value="Shisa_N"/>
    <property type="match status" value="1"/>
</dbReference>
<keyword evidence="8" id="KW-0675">Receptor</keyword>
<feature type="compositionally biased region" description="Pro residues" evidence="5">
    <location>
        <begin position="217"/>
        <end position="234"/>
    </location>
</feature>
<feature type="domain" description="Shisa N-terminal" evidence="7">
    <location>
        <begin position="57"/>
        <end position="86"/>
    </location>
</feature>
<feature type="region of interest" description="Disordered" evidence="5">
    <location>
        <begin position="165"/>
        <end position="186"/>
    </location>
</feature>
<feature type="compositionally biased region" description="Pro residues" evidence="5">
    <location>
        <begin position="168"/>
        <end position="186"/>
    </location>
</feature>
<feature type="transmembrane region" description="Helical" evidence="6">
    <location>
        <begin position="95"/>
        <end position="126"/>
    </location>
</feature>
<evidence type="ECO:0000313" key="8">
    <source>
        <dbReference type="EMBL" id="JAA54866.1"/>
    </source>
</evidence>
<evidence type="ECO:0000256" key="1">
    <source>
        <dbReference type="ARBA" id="ARBA00004370"/>
    </source>
</evidence>
<organism evidence="8">
    <name type="scientific">Rhipicephalus pulchellus</name>
    <name type="common">Yellow backed tick</name>
    <name type="synonym">Dermacentor pulchellus</name>
    <dbReference type="NCBI Taxonomy" id="72859"/>
    <lineage>
        <taxon>Eukaryota</taxon>
        <taxon>Metazoa</taxon>
        <taxon>Ecdysozoa</taxon>
        <taxon>Arthropoda</taxon>
        <taxon>Chelicerata</taxon>
        <taxon>Arachnida</taxon>
        <taxon>Acari</taxon>
        <taxon>Parasitiformes</taxon>
        <taxon>Ixodida</taxon>
        <taxon>Ixodoidea</taxon>
        <taxon>Ixodidae</taxon>
        <taxon>Rhipicephalinae</taxon>
        <taxon>Rhipicephalus</taxon>
        <taxon>Rhipicephalus</taxon>
    </lineage>
</organism>
<dbReference type="GO" id="GO:0016020">
    <property type="term" value="C:membrane"/>
    <property type="evidence" value="ECO:0007669"/>
    <property type="project" value="UniProtKB-SubCell"/>
</dbReference>
<keyword evidence="4 6" id="KW-0472">Membrane</keyword>
<evidence type="ECO:0000256" key="5">
    <source>
        <dbReference type="SAM" id="MobiDB-lite"/>
    </source>
</evidence>
<dbReference type="InterPro" id="IPR026910">
    <property type="entry name" value="Shisa"/>
</dbReference>
<keyword evidence="3 6" id="KW-1133">Transmembrane helix</keyword>
<reference evidence="8" key="1">
    <citation type="submission" date="2012-11" db="EMBL/GenBank/DDBJ databases">
        <authorList>
            <person name="Lucero-Rivera Y.E."/>
            <person name="Tovar-Ramirez D."/>
        </authorList>
    </citation>
    <scope>NUCLEOTIDE SEQUENCE</scope>
    <source>
        <tissue evidence="8">Salivary gland</tissue>
    </source>
</reference>
<dbReference type="PANTHER" id="PTHR31395:SF23">
    <property type="entry name" value="GEO05642P1"/>
    <property type="match status" value="1"/>
</dbReference>
<dbReference type="PANTHER" id="PTHR31395">
    <property type="entry name" value="SHISA"/>
    <property type="match status" value="1"/>
</dbReference>